<evidence type="ECO:0000256" key="1">
    <source>
        <dbReference type="SAM" id="SignalP"/>
    </source>
</evidence>
<feature type="chain" id="PRO_5043596233" evidence="1">
    <location>
        <begin position="27"/>
        <end position="81"/>
    </location>
</feature>
<reference evidence="2 3" key="1">
    <citation type="journal article" date="2021" name="Commun. Biol.">
        <title>The genome of Shorea leprosula (Dipterocarpaceae) highlights the ecological relevance of drought in aseasonal tropical rainforests.</title>
        <authorList>
            <person name="Ng K.K.S."/>
            <person name="Kobayashi M.J."/>
            <person name="Fawcett J.A."/>
            <person name="Hatakeyama M."/>
            <person name="Paape T."/>
            <person name="Ng C.H."/>
            <person name="Ang C.C."/>
            <person name="Tnah L.H."/>
            <person name="Lee C.T."/>
            <person name="Nishiyama T."/>
            <person name="Sese J."/>
            <person name="O'Brien M.J."/>
            <person name="Copetti D."/>
            <person name="Mohd Noor M.I."/>
            <person name="Ong R.C."/>
            <person name="Putra M."/>
            <person name="Sireger I.Z."/>
            <person name="Indrioko S."/>
            <person name="Kosugi Y."/>
            <person name="Izuno A."/>
            <person name="Isagi Y."/>
            <person name="Lee S.L."/>
            <person name="Shimizu K.K."/>
        </authorList>
    </citation>
    <scope>NUCLEOTIDE SEQUENCE [LARGE SCALE GENOMIC DNA]</scope>
    <source>
        <strain evidence="2">214</strain>
    </source>
</reference>
<comment type="caution">
    <text evidence="2">The sequence shown here is derived from an EMBL/GenBank/DDBJ whole genome shotgun (WGS) entry which is preliminary data.</text>
</comment>
<accession>A0AAV5HQE4</accession>
<keyword evidence="1" id="KW-0732">Signal</keyword>
<name>A0AAV5HQE4_9ROSI</name>
<proteinExistence type="predicted"/>
<protein>
    <submittedName>
        <fullName evidence="2">Uncharacterized protein</fullName>
    </submittedName>
</protein>
<gene>
    <name evidence="2" type="ORF">SLEP1_g1674</name>
</gene>
<dbReference type="EMBL" id="BPVZ01000002">
    <property type="protein sequence ID" value="GKU87235.1"/>
    <property type="molecule type" value="Genomic_DNA"/>
</dbReference>
<evidence type="ECO:0000313" key="3">
    <source>
        <dbReference type="Proteomes" id="UP001054252"/>
    </source>
</evidence>
<evidence type="ECO:0000313" key="2">
    <source>
        <dbReference type="EMBL" id="GKU87235.1"/>
    </source>
</evidence>
<organism evidence="2 3">
    <name type="scientific">Rubroshorea leprosula</name>
    <dbReference type="NCBI Taxonomy" id="152421"/>
    <lineage>
        <taxon>Eukaryota</taxon>
        <taxon>Viridiplantae</taxon>
        <taxon>Streptophyta</taxon>
        <taxon>Embryophyta</taxon>
        <taxon>Tracheophyta</taxon>
        <taxon>Spermatophyta</taxon>
        <taxon>Magnoliopsida</taxon>
        <taxon>eudicotyledons</taxon>
        <taxon>Gunneridae</taxon>
        <taxon>Pentapetalae</taxon>
        <taxon>rosids</taxon>
        <taxon>malvids</taxon>
        <taxon>Malvales</taxon>
        <taxon>Dipterocarpaceae</taxon>
        <taxon>Rubroshorea</taxon>
    </lineage>
</organism>
<dbReference type="Proteomes" id="UP001054252">
    <property type="component" value="Unassembled WGS sequence"/>
</dbReference>
<dbReference type="AlphaFoldDB" id="A0AAV5HQE4"/>
<sequence length="81" mass="9614">MPQSNKMKKQALAWLFLIVCFNLLLSSFSETNQKPMITEEKQFKGVDKIKRSYKAMHEVVQYRNVKELKEFNVTCLSQLWV</sequence>
<feature type="signal peptide" evidence="1">
    <location>
        <begin position="1"/>
        <end position="26"/>
    </location>
</feature>
<keyword evidence="3" id="KW-1185">Reference proteome</keyword>